<dbReference type="Proteomes" id="UP000019141">
    <property type="component" value="Unassembled WGS sequence"/>
</dbReference>
<keyword evidence="3" id="KW-0547">Nucleotide-binding</keyword>
<proteinExistence type="predicted"/>
<accession>W4LYR4</accession>
<dbReference type="InterPro" id="IPR027417">
    <property type="entry name" value="P-loop_NTPase"/>
</dbReference>
<dbReference type="SUPFAM" id="SSF52540">
    <property type="entry name" value="P-loop containing nucleoside triphosphate hydrolases"/>
    <property type="match status" value="1"/>
</dbReference>
<dbReference type="GO" id="GO:0005525">
    <property type="term" value="F:GTP binding"/>
    <property type="evidence" value="ECO:0007669"/>
    <property type="project" value="InterPro"/>
</dbReference>
<dbReference type="InterPro" id="IPR012676">
    <property type="entry name" value="TGS-like"/>
</dbReference>
<dbReference type="CDD" id="cd04867">
    <property type="entry name" value="TGS_YchF_OLA1"/>
    <property type="match status" value="1"/>
</dbReference>
<evidence type="ECO:0000256" key="3">
    <source>
        <dbReference type="ARBA" id="ARBA00022741"/>
    </source>
</evidence>
<feature type="domain" description="TGS" evidence="5">
    <location>
        <begin position="272"/>
        <end position="355"/>
    </location>
</feature>
<name>W4LYR4_ENTF1</name>
<keyword evidence="2" id="KW-0479">Metal-binding</keyword>
<evidence type="ECO:0000256" key="4">
    <source>
        <dbReference type="ARBA" id="ARBA00022840"/>
    </source>
</evidence>
<dbReference type="GO" id="GO:0005524">
    <property type="term" value="F:ATP binding"/>
    <property type="evidence" value="ECO:0007669"/>
    <property type="project" value="UniProtKB-KW"/>
</dbReference>
<evidence type="ECO:0000313" key="7">
    <source>
        <dbReference type="Proteomes" id="UP000019141"/>
    </source>
</evidence>
<dbReference type="InterPro" id="IPR004095">
    <property type="entry name" value="TGS"/>
</dbReference>
<dbReference type="FunFam" id="1.10.150.300:FF:000001">
    <property type="entry name" value="Ribosome-binding ATPase YchF"/>
    <property type="match status" value="1"/>
</dbReference>
<dbReference type="PATRIC" id="fig|1429438.4.peg.339"/>
<dbReference type="GO" id="GO:0046872">
    <property type="term" value="F:metal ion binding"/>
    <property type="evidence" value="ECO:0007669"/>
    <property type="project" value="UniProtKB-KW"/>
</dbReference>
<dbReference type="EMBL" id="AZHW01000066">
    <property type="protein sequence ID" value="ETX03234.1"/>
    <property type="molecule type" value="Genomic_DNA"/>
</dbReference>
<dbReference type="FunFam" id="3.10.20.30:FF:000001">
    <property type="entry name" value="Ribosome-binding ATPase YchF"/>
    <property type="match status" value="1"/>
</dbReference>
<dbReference type="AlphaFoldDB" id="W4LYR4"/>
<dbReference type="Pfam" id="PF06071">
    <property type="entry name" value="YchF-GTPase_C"/>
    <property type="match status" value="1"/>
</dbReference>
<dbReference type="PANTHER" id="PTHR23305:SF18">
    <property type="entry name" value="OBG-TYPE G DOMAIN-CONTAINING PROTEIN"/>
    <property type="match status" value="1"/>
</dbReference>
<dbReference type="InterPro" id="IPR006073">
    <property type="entry name" value="GTP-bd"/>
</dbReference>
<dbReference type="PROSITE" id="PS51880">
    <property type="entry name" value="TGS"/>
    <property type="match status" value="1"/>
</dbReference>
<evidence type="ECO:0000259" key="5">
    <source>
        <dbReference type="PROSITE" id="PS51880"/>
    </source>
</evidence>
<reference evidence="6 7" key="1">
    <citation type="journal article" date="2014" name="Nature">
        <title>An environmental bacterial taxon with a large and distinct metabolic repertoire.</title>
        <authorList>
            <person name="Wilson M.C."/>
            <person name="Mori T."/>
            <person name="Ruckert C."/>
            <person name="Uria A.R."/>
            <person name="Helf M.J."/>
            <person name="Takada K."/>
            <person name="Gernert C."/>
            <person name="Steffens U.A."/>
            <person name="Heycke N."/>
            <person name="Schmitt S."/>
            <person name="Rinke C."/>
            <person name="Helfrich E.J."/>
            <person name="Brachmann A.O."/>
            <person name="Gurgui C."/>
            <person name="Wakimoto T."/>
            <person name="Kracht M."/>
            <person name="Crusemann M."/>
            <person name="Hentschel U."/>
            <person name="Abe I."/>
            <person name="Matsunaga S."/>
            <person name="Kalinowski J."/>
            <person name="Takeyama H."/>
            <person name="Piel J."/>
        </authorList>
    </citation>
    <scope>NUCLEOTIDE SEQUENCE [LARGE SCALE GENOMIC DNA]</scope>
    <source>
        <strain evidence="7">TSY1</strain>
    </source>
</reference>
<dbReference type="Gene3D" id="1.10.150.300">
    <property type="entry name" value="TGS-like domain"/>
    <property type="match status" value="1"/>
</dbReference>
<evidence type="ECO:0000256" key="2">
    <source>
        <dbReference type="ARBA" id="ARBA00022723"/>
    </source>
</evidence>
<dbReference type="NCBIfam" id="TIGR00092">
    <property type="entry name" value="redox-regulated ATPase YchF"/>
    <property type="match status" value="1"/>
</dbReference>
<protein>
    <recommendedName>
        <fullName evidence="5">TGS domain-containing protein</fullName>
    </recommendedName>
</protein>
<dbReference type="HOGENOM" id="CLU_018395_0_1_7"/>
<keyword evidence="7" id="KW-1185">Reference proteome</keyword>
<evidence type="ECO:0000313" key="6">
    <source>
        <dbReference type="EMBL" id="ETX03234.1"/>
    </source>
</evidence>
<dbReference type="PANTHER" id="PTHR23305">
    <property type="entry name" value="OBG GTPASE FAMILY"/>
    <property type="match status" value="1"/>
</dbReference>
<organism evidence="6 7">
    <name type="scientific">Entotheonella factor</name>
    <dbReference type="NCBI Taxonomy" id="1429438"/>
    <lineage>
        <taxon>Bacteria</taxon>
        <taxon>Pseudomonadati</taxon>
        <taxon>Nitrospinota/Tectimicrobiota group</taxon>
        <taxon>Candidatus Tectimicrobiota</taxon>
        <taxon>Candidatus Entotheonellia</taxon>
        <taxon>Candidatus Entotheonellales</taxon>
        <taxon>Candidatus Entotheonellaceae</taxon>
        <taxon>Candidatus Entotheonella</taxon>
    </lineage>
</organism>
<dbReference type="GO" id="GO:0005737">
    <property type="term" value="C:cytoplasm"/>
    <property type="evidence" value="ECO:0007669"/>
    <property type="project" value="TreeGrafter"/>
</dbReference>
<dbReference type="InterPro" id="IPR004396">
    <property type="entry name" value="ATPase_YchF/OLA1"/>
</dbReference>
<dbReference type="PRINTS" id="PR00326">
    <property type="entry name" value="GTP1OBG"/>
</dbReference>
<evidence type="ECO:0000256" key="1">
    <source>
        <dbReference type="ARBA" id="ARBA00001946"/>
    </source>
</evidence>
<dbReference type="PIRSF" id="PIRSF006641">
    <property type="entry name" value="CHP00092"/>
    <property type="match status" value="1"/>
</dbReference>
<dbReference type="InterPro" id="IPR012675">
    <property type="entry name" value="Beta-grasp_dom_sf"/>
</dbReference>
<dbReference type="InterPro" id="IPR013029">
    <property type="entry name" value="YchF_C"/>
</dbReference>
<dbReference type="SUPFAM" id="SSF81271">
    <property type="entry name" value="TGS-like"/>
    <property type="match status" value="1"/>
</dbReference>
<dbReference type="Gene3D" id="3.10.20.30">
    <property type="match status" value="1"/>
</dbReference>
<sequence length="357" mass="39415">MHIGIIGLPSSGKTLVFQTLTQSESPGSRSGGKSETRVVSVPDQRLDTLAAMYTPRKVTPATIEFVDPQVVGQTGTQYVESLLPLMRDADALVHVVRAFDNPAVPHPAGSVDAVRDYRQLSSELLLADLGVVERRVERLSKDLRKMKDPELAHEHEMLIQCHEALENEQPIRQLDFSEDEQKRLRGFGLLSSKAQLVGFNLDENAIDSESEQVAQFQAAIDDPDLEVIPIYGSIESEIAQLPADEAEAFLEDLGLQQTGLDRFIQASYHLLNLCSFFTAGEKEVRAWTITRGYSAQQAAGVIHSDLARGFIRAEVTHYDDLTAAGSMAKARDAGKLRLEGKEYPVKDGDVMLIRFNV</sequence>
<gene>
    <name evidence="6" type="ORF">ETSY1_00755</name>
</gene>
<comment type="caution">
    <text evidence="6">The sequence shown here is derived from an EMBL/GenBank/DDBJ whole genome shotgun (WGS) entry which is preliminary data.</text>
</comment>
<dbReference type="Gene3D" id="3.40.50.300">
    <property type="entry name" value="P-loop containing nucleotide triphosphate hydrolases"/>
    <property type="match status" value="1"/>
</dbReference>
<comment type="cofactor">
    <cofactor evidence="1">
        <name>Mg(2+)</name>
        <dbReference type="ChEBI" id="CHEBI:18420"/>
    </cofactor>
</comment>
<dbReference type="GO" id="GO:0016887">
    <property type="term" value="F:ATP hydrolysis activity"/>
    <property type="evidence" value="ECO:0007669"/>
    <property type="project" value="InterPro"/>
</dbReference>
<keyword evidence="4" id="KW-0067">ATP-binding</keyword>
<dbReference type="InterPro" id="IPR023192">
    <property type="entry name" value="TGS-like_dom_sf"/>
</dbReference>